<keyword evidence="2" id="KW-1185">Reference proteome</keyword>
<organism evidence="1 2">
    <name type="scientific">Tolypocladium ophioglossoides (strain CBS 100239)</name>
    <name type="common">Snaketongue truffleclub</name>
    <name type="synonym">Elaphocordyceps ophioglossoides</name>
    <dbReference type="NCBI Taxonomy" id="1163406"/>
    <lineage>
        <taxon>Eukaryota</taxon>
        <taxon>Fungi</taxon>
        <taxon>Dikarya</taxon>
        <taxon>Ascomycota</taxon>
        <taxon>Pezizomycotina</taxon>
        <taxon>Sordariomycetes</taxon>
        <taxon>Hypocreomycetidae</taxon>
        <taxon>Hypocreales</taxon>
        <taxon>Ophiocordycipitaceae</taxon>
        <taxon>Tolypocladium</taxon>
    </lineage>
</organism>
<evidence type="ECO:0000313" key="1">
    <source>
        <dbReference type="EMBL" id="KND86201.1"/>
    </source>
</evidence>
<reference evidence="1 2" key="1">
    <citation type="journal article" date="2015" name="BMC Genomics">
        <title>The genome of the truffle-parasite Tolypocladium ophioglossoides and the evolution of antifungal peptaibiotics.</title>
        <authorList>
            <person name="Quandt C.A."/>
            <person name="Bushley K.E."/>
            <person name="Spatafora J.W."/>
        </authorList>
    </citation>
    <scope>NUCLEOTIDE SEQUENCE [LARGE SCALE GENOMIC DNA]</scope>
    <source>
        <strain evidence="1 2">CBS 100239</strain>
    </source>
</reference>
<dbReference type="Proteomes" id="UP000036947">
    <property type="component" value="Unassembled WGS sequence"/>
</dbReference>
<dbReference type="AlphaFoldDB" id="A0A0L0MWN9"/>
<evidence type="ECO:0000313" key="2">
    <source>
        <dbReference type="Proteomes" id="UP000036947"/>
    </source>
</evidence>
<comment type="caution">
    <text evidence="1">The sequence shown here is derived from an EMBL/GenBank/DDBJ whole genome shotgun (WGS) entry which is preliminary data.</text>
</comment>
<dbReference type="EMBL" id="LFRF01000070">
    <property type="protein sequence ID" value="KND86201.1"/>
    <property type="molecule type" value="Genomic_DNA"/>
</dbReference>
<sequence length="29" mass="3132">MALTQVFDYMVWYGVAYGYVAAGKSLGLG</sequence>
<name>A0A0L0MWN9_TOLOC</name>
<accession>A0A0L0MWN9</accession>
<protein>
    <submittedName>
        <fullName evidence="1">Uncharacterized protein</fullName>
    </submittedName>
</protein>
<proteinExistence type="predicted"/>
<gene>
    <name evidence="1" type="ORF">TOPH_09172</name>
</gene>